<protein>
    <submittedName>
        <fullName evidence="5">Protein containing DUF137</fullName>
    </submittedName>
</protein>
<organism evidence="5">
    <name type="scientific">mine drainage metagenome</name>
    <dbReference type="NCBI Taxonomy" id="410659"/>
    <lineage>
        <taxon>unclassified sequences</taxon>
        <taxon>metagenomes</taxon>
        <taxon>ecological metagenomes</taxon>
    </lineage>
</organism>
<dbReference type="GO" id="GO:0016874">
    <property type="term" value="F:ligase activity"/>
    <property type="evidence" value="ECO:0007669"/>
    <property type="project" value="UniProtKB-KW"/>
</dbReference>
<dbReference type="GO" id="GO:0015937">
    <property type="term" value="P:coenzyme A biosynthetic process"/>
    <property type="evidence" value="ECO:0007669"/>
    <property type="project" value="UniProtKB-KW"/>
</dbReference>
<keyword evidence="1" id="KW-0436">Ligase</keyword>
<accession>T1BA83</accession>
<feature type="non-terminal residue" evidence="5">
    <location>
        <position position="168"/>
    </location>
</feature>
<name>T1BA83_9ZZZZ</name>
<dbReference type="PANTHER" id="PTHR40695:SF1">
    <property type="entry name" value="4-PHOSPHOPANTOATE--BETA-ALANINE LIGASE"/>
    <property type="match status" value="1"/>
</dbReference>
<dbReference type="InterPro" id="IPR002855">
    <property type="entry name" value="PPS/PS"/>
</dbReference>
<reference evidence="5" key="1">
    <citation type="submission" date="2013-08" db="EMBL/GenBank/DDBJ databases">
        <authorList>
            <person name="Mendez C."/>
            <person name="Richter M."/>
            <person name="Ferrer M."/>
            <person name="Sanchez J."/>
        </authorList>
    </citation>
    <scope>NUCLEOTIDE SEQUENCE</scope>
</reference>
<dbReference type="Pfam" id="PF02006">
    <property type="entry name" value="PPS_PS"/>
    <property type="match status" value="1"/>
</dbReference>
<dbReference type="AlphaFoldDB" id="T1BA83"/>
<keyword evidence="4" id="KW-0173">Coenzyme A biosynthesis</keyword>
<evidence type="ECO:0000256" key="4">
    <source>
        <dbReference type="ARBA" id="ARBA00022993"/>
    </source>
</evidence>
<evidence type="ECO:0000313" key="5">
    <source>
        <dbReference type="EMBL" id="EQD51135.1"/>
    </source>
</evidence>
<dbReference type="EMBL" id="AUZZ01005024">
    <property type="protein sequence ID" value="EQD51135.1"/>
    <property type="molecule type" value="Genomic_DNA"/>
</dbReference>
<reference evidence="5" key="2">
    <citation type="journal article" date="2014" name="ISME J.">
        <title>Microbial stratification in low pH oxic and suboxic macroscopic growths along an acid mine drainage.</title>
        <authorList>
            <person name="Mendez-Garcia C."/>
            <person name="Mesa V."/>
            <person name="Sprenger R.R."/>
            <person name="Richter M."/>
            <person name="Diez M.S."/>
            <person name="Solano J."/>
            <person name="Bargiela R."/>
            <person name="Golyshina O.V."/>
            <person name="Manteca A."/>
            <person name="Ramos J.L."/>
            <person name="Gallego J.R."/>
            <person name="Llorente I."/>
            <person name="Martins Dos Santos V.A."/>
            <person name="Jensen O.N."/>
            <person name="Pelaez A.I."/>
            <person name="Sanchez J."/>
            <person name="Ferrer M."/>
        </authorList>
    </citation>
    <scope>NUCLEOTIDE SEQUENCE</scope>
</reference>
<evidence type="ECO:0000256" key="3">
    <source>
        <dbReference type="ARBA" id="ARBA00022840"/>
    </source>
</evidence>
<evidence type="ECO:0000256" key="2">
    <source>
        <dbReference type="ARBA" id="ARBA00022741"/>
    </source>
</evidence>
<dbReference type="GO" id="GO:0005524">
    <property type="term" value="F:ATP binding"/>
    <property type="evidence" value="ECO:0007669"/>
    <property type="project" value="UniProtKB-KW"/>
</dbReference>
<comment type="caution">
    <text evidence="5">The sequence shown here is derived from an EMBL/GenBank/DDBJ whole genome shotgun (WGS) entry which is preliminary data.</text>
</comment>
<dbReference type="InterPro" id="IPR038138">
    <property type="entry name" value="PPS/PS_sf"/>
</dbReference>
<keyword evidence="2" id="KW-0547">Nucleotide-binding</keyword>
<gene>
    <name evidence="5" type="ORF">B2A_07025</name>
</gene>
<sequence length="168" mass="17876">MSVNGNVAALAARGIARLVAARPGLEVEVNLFHRSPGRVRAVAGALRRAGLRELRGLRPTARIPGLPSDRARVDRAGIYVADVCVVPLEDGDRTEALRALGKRVISIDLNPLSRTSRTADLPIVDELVRALDRLADGVARDRTPLGSGRFVRVEPAALRAAALGTIGR</sequence>
<evidence type="ECO:0000256" key="1">
    <source>
        <dbReference type="ARBA" id="ARBA00022598"/>
    </source>
</evidence>
<dbReference type="Gene3D" id="3.40.50.12640">
    <property type="entry name" value="Phosphopantoate/pantothenate synthetase"/>
    <property type="match status" value="1"/>
</dbReference>
<dbReference type="PANTHER" id="PTHR40695">
    <property type="entry name" value="4-PHOSPHOPANTOATE--BETA-ALANINE LIGASE"/>
    <property type="match status" value="1"/>
</dbReference>
<keyword evidence="3" id="KW-0067">ATP-binding</keyword>
<proteinExistence type="predicted"/>